<evidence type="ECO:0000259" key="2">
    <source>
        <dbReference type="Pfam" id="PF14479"/>
    </source>
</evidence>
<dbReference type="EMBL" id="ML976983">
    <property type="protein sequence ID" value="KAF1960185.1"/>
    <property type="molecule type" value="Genomic_DNA"/>
</dbReference>
<protein>
    <recommendedName>
        <fullName evidence="2">Prion-inhibition and propagation HeLo domain-containing protein</fullName>
    </recommendedName>
</protein>
<name>A0A6A5U5Q8_9PLEO</name>
<dbReference type="Pfam" id="PF14479">
    <property type="entry name" value="HeLo"/>
    <property type="match status" value="1"/>
</dbReference>
<feature type="signal peptide" evidence="1">
    <location>
        <begin position="1"/>
        <end position="23"/>
    </location>
</feature>
<dbReference type="PANTHER" id="PTHR37542:SF3">
    <property type="entry name" value="PRION-INHIBITION AND PROPAGATION HELO DOMAIN-CONTAINING PROTEIN"/>
    <property type="match status" value="1"/>
</dbReference>
<evidence type="ECO:0000313" key="3">
    <source>
        <dbReference type="EMBL" id="KAF1960185.1"/>
    </source>
</evidence>
<gene>
    <name evidence="3" type="ORF">CC80DRAFT_438777</name>
</gene>
<evidence type="ECO:0000256" key="1">
    <source>
        <dbReference type="SAM" id="SignalP"/>
    </source>
</evidence>
<proteinExistence type="predicted"/>
<reference evidence="3" key="1">
    <citation type="journal article" date="2020" name="Stud. Mycol.">
        <title>101 Dothideomycetes genomes: a test case for predicting lifestyles and emergence of pathogens.</title>
        <authorList>
            <person name="Haridas S."/>
            <person name="Albert R."/>
            <person name="Binder M."/>
            <person name="Bloem J."/>
            <person name="Labutti K."/>
            <person name="Salamov A."/>
            <person name="Andreopoulos B."/>
            <person name="Baker S."/>
            <person name="Barry K."/>
            <person name="Bills G."/>
            <person name="Bluhm B."/>
            <person name="Cannon C."/>
            <person name="Castanera R."/>
            <person name="Culley D."/>
            <person name="Daum C."/>
            <person name="Ezra D."/>
            <person name="Gonzalez J."/>
            <person name="Henrissat B."/>
            <person name="Kuo A."/>
            <person name="Liang C."/>
            <person name="Lipzen A."/>
            <person name="Lutzoni F."/>
            <person name="Magnuson J."/>
            <person name="Mondo S."/>
            <person name="Nolan M."/>
            <person name="Ohm R."/>
            <person name="Pangilinan J."/>
            <person name="Park H.-J."/>
            <person name="Ramirez L."/>
            <person name="Alfaro M."/>
            <person name="Sun H."/>
            <person name="Tritt A."/>
            <person name="Yoshinaga Y."/>
            <person name="Zwiers L.-H."/>
            <person name="Turgeon B."/>
            <person name="Goodwin S."/>
            <person name="Spatafora J."/>
            <person name="Crous P."/>
            <person name="Grigoriev I."/>
        </authorList>
    </citation>
    <scope>NUCLEOTIDE SEQUENCE</scope>
    <source>
        <strain evidence="3">CBS 675.92</strain>
    </source>
</reference>
<dbReference type="AlphaFoldDB" id="A0A6A5U5Q8"/>
<feature type="domain" description="Prion-inhibition and propagation HeLo" evidence="2">
    <location>
        <begin position="5"/>
        <end position="201"/>
    </location>
</feature>
<accession>A0A6A5U5Q8</accession>
<keyword evidence="4" id="KW-1185">Reference proteome</keyword>
<dbReference type="InterPro" id="IPR029498">
    <property type="entry name" value="HeLo_dom"/>
</dbReference>
<evidence type="ECO:0000313" key="4">
    <source>
        <dbReference type="Proteomes" id="UP000800035"/>
    </source>
</evidence>
<dbReference type="Proteomes" id="UP000800035">
    <property type="component" value="Unassembled WGS sequence"/>
</dbReference>
<organism evidence="3 4">
    <name type="scientific">Byssothecium circinans</name>
    <dbReference type="NCBI Taxonomy" id="147558"/>
    <lineage>
        <taxon>Eukaryota</taxon>
        <taxon>Fungi</taxon>
        <taxon>Dikarya</taxon>
        <taxon>Ascomycota</taxon>
        <taxon>Pezizomycotina</taxon>
        <taxon>Dothideomycetes</taxon>
        <taxon>Pleosporomycetidae</taxon>
        <taxon>Pleosporales</taxon>
        <taxon>Massarineae</taxon>
        <taxon>Massarinaceae</taxon>
        <taxon>Byssothecium</taxon>
    </lineage>
</organism>
<dbReference type="OrthoDB" id="20872at2759"/>
<feature type="chain" id="PRO_5025626109" description="Prion-inhibition and propagation HeLo domain-containing protein" evidence="1">
    <location>
        <begin position="24"/>
        <end position="262"/>
    </location>
</feature>
<keyword evidence="1" id="KW-0732">Signal</keyword>
<sequence length="262" mass="28916">MEAGGLAVGLVALAGLFNNAVDCFEFVQLARNIGKDFQTDLLKLDNAGLRLSRWGKAAGLSGQVANAQSLRSTILSTEDIPKAEELLGQVLELFKDAERESGKFKSQAAAGDSSLLVVDTQADVDSDHRTLHEKMRELSIERKNNTPLQQKVKWALYKKKYFERLIADIIELVDDLIKTFPAVRQAQQDLCKEEVSEIGTNEILTNILDGIAASQDQDLHAVILEVLKKSDVGATNTWNNYNSKIMHQGGTSHVHGNQLIQF</sequence>
<dbReference type="Gene3D" id="1.20.120.1020">
    <property type="entry name" value="Prion-inhibition and propagation, HeLo domain"/>
    <property type="match status" value="1"/>
</dbReference>
<dbReference type="InterPro" id="IPR038305">
    <property type="entry name" value="HeLo_sf"/>
</dbReference>
<dbReference type="PANTHER" id="PTHR37542">
    <property type="entry name" value="HELO DOMAIN-CONTAINING PROTEIN-RELATED"/>
    <property type="match status" value="1"/>
</dbReference>